<sequence length="320" mass="36366">MRRSVGLIGLQGKMTTPIVLFVYARPEHTKRTIEALLNNRGSSAHDLIVFSDAPRTPDKIYAVTAVREYLKTVKGFRSVTVHYRVQNLGLANSIITGVKQVLSEHERVIVLEDDMVTSPYFLDYMNEGLDRFAADERVISIHGYVYPVQQPLPEAFFLPGADCWGWATWRRGWRLFNPDGRALLNELRRRGLLEAFDFNGAYSYSRMLEGQIKGKNDSWAVRWHASAFLAGKLTLYPGRSLVRNIGLDDSGTHCGDDSALDVSLSPQPIDFTKLGEVAICEEARQAIEDFLRDSSRRRNSQIWRKFKNLFCARHGTQKPN</sequence>
<dbReference type="InterPro" id="IPR029044">
    <property type="entry name" value="Nucleotide-diphossugar_trans"/>
</dbReference>
<accession>A0A554WGM9</accession>
<gene>
    <name evidence="1" type="ORF">Tsedi_02322</name>
</gene>
<keyword evidence="2" id="KW-1185">Reference proteome</keyword>
<protein>
    <submittedName>
        <fullName evidence="1">Uncharacterized protein</fullName>
    </submittedName>
</protein>
<dbReference type="Gene3D" id="3.90.550.10">
    <property type="entry name" value="Spore Coat Polysaccharide Biosynthesis Protein SpsA, Chain A"/>
    <property type="match status" value="1"/>
</dbReference>
<dbReference type="EMBL" id="VJND01000021">
    <property type="protein sequence ID" value="TSE22738.1"/>
    <property type="molecule type" value="Genomic_DNA"/>
</dbReference>
<evidence type="ECO:0000313" key="2">
    <source>
        <dbReference type="Proteomes" id="UP000320225"/>
    </source>
</evidence>
<evidence type="ECO:0000313" key="1">
    <source>
        <dbReference type="EMBL" id="TSE22738.1"/>
    </source>
</evidence>
<reference evidence="1 2" key="1">
    <citation type="submission" date="2019-07" db="EMBL/GenBank/DDBJ databases">
        <title>Tepidimonas sediminis YIM 72259 draft genome.</title>
        <authorList>
            <person name="Da Costa M.S."/>
            <person name="Froufe H.J.C."/>
            <person name="Egas C."/>
            <person name="Albuquerque L."/>
        </authorList>
    </citation>
    <scope>NUCLEOTIDE SEQUENCE [LARGE SCALE GENOMIC DNA]</scope>
    <source>
        <strain evidence="1 2">YIM 72259</strain>
    </source>
</reference>
<name>A0A554WGM9_9BURK</name>
<dbReference type="AlphaFoldDB" id="A0A554WGM9"/>
<comment type="caution">
    <text evidence="1">The sequence shown here is derived from an EMBL/GenBank/DDBJ whole genome shotgun (WGS) entry which is preliminary data.</text>
</comment>
<dbReference type="Proteomes" id="UP000320225">
    <property type="component" value="Unassembled WGS sequence"/>
</dbReference>
<organism evidence="1 2">
    <name type="scientific">Tepidimonas sediminis</name>
    <dbReference type="NCBI Taxonomy" id="2588941"/>
    <lineage>
        <taxon>Bacteria</taxon>
        <taxon>Pseudomonadati</taxon>
        <taxon>Pseudomonadota</taxon>
        <taxon>Betaproteobacteria</taxon>
        <taxon>Burkholderiales</taxon>
        <taxon>Tepidimonas</taxon>
    </lineage>
</organism>
<dbReference type="SUPFAM" id="SSF53448">
    <property type="entry name" value="Nucleotide-diphospho-sugar transferases"/>
    <property type="match status" value="1"/>
</dbReference>
<proteinExistence type="predicted"/>